<dbReference type="Proteomes" id="UP000324748">
    <property type="component" value="Unassembled WGS sequence"/>
</dbReference>
<feature type="region of interest" description="Disordered" evidence="1">
    <location>
        <begin position="400"/>
        <end position="436"/>
    </location>
</feature>
<dbReference type="PANTHER" id="PTHR12202:SF0">
    <property type="entry name" value="ESF1 HOMOLOG"/>
    <property type="match status" value="1"/>
</dbReference>
<feature type="compositionally biased region" description="Basic and acidic residues" evidence="1">
    <location>
        <begin position="1"/>
        <end position="19"/>
    </location>
</feature>
<feature type="compositionally biased region" description="Acidic residues" evidence="1">
    <location>
        <begin position="84"/>
        <end position="110"/>
    </location>
</feature>
<dbReference type="Pfam" id="PF25121">
    <property type="entry name" value="RRM_ESF1"/>
    <property type="match status" value="1"/>
</dbReference>
<feature type="compositionally biased region" description="Acidic residues" evidence="1">
    <location>
        <begin position="123"/>
        <end position="139"/>
    </location>
</feature>
<dbReference type="AlphaFoldDB" id="A0A5B0MWE1"/>
<feature type="compositionally biased region" description="Acidic residues" evidence="1">
    <location>
        <begin position="411"/>
        <end position="427"/>
    </location>
</feature>
<feature type="region of interest" description="Disordered" evidence="1">
    <location>
        <begin position="475"/>
        <end position="530"/>
    </location>
</feature>
<dbReference type="GO" id="GO:0006364">
    <property type="term" value="P:rRNA processing"/>
    <property type="evidence" value="ECO:0007669"/>
    <property type="project" value="InterPro"/>
</dbReference>
<dbReference type="OrthoDB" id="431825at2759"/>
<feature type="domain" description="ESF1 RRM" evidence="2">
    <location>
        <begin position="158"/>
        <end position="342"/>
    </location>
</feature>
<dbReference type="PANTHER" id="PTHR12202">
    <property type="entry name" value="ESF1 HOMOLOG"/>
    <property type="match status" value="1"/>
</dbReference>
<dbReference type="Proteomes" id="UP000325313">
    <property type="component" value="Unassembled WGS sequence"/>
</dbReference>
<evidence type="ECO:0000259" key="2">
    <source>
        <dbReference type="Pfam" id="PF25121"/>
    </source>
</evidence>
<evidence type="ECO:0000313" key="3">
    <source>
        <dbReference type="EMBL" id="KAA1080546.1"/>
    </source>
</evidence>
<dbReference type="EMBL" id="VDEP01000103">
    <property type="protein sequence ID" value="KAA1131514.1"/>
    <property type="molecule type" value="Genomic_DNA"/>
</dbReference>
<proteinExistence type="predicted"/>
<feature type="compositionally biased region" description="Basic and acidic residues" evidence="1">
    <location>
        <begin position="519"/>
        <end position="529"/>
    </location>
</feature>
<dbReference type="InterPro" id="IPR039754">
    <property type="entry name" value="Esf1"/>
</dbReference>
<evidence type="ECO:0000313" key="5">
    <source>
        <dbReference type="Proteomes" id="UP000324748"/>
    </source>
</evidence>
<evidence type="ECO:0000313" key="6">
    <source>
        <dbReference type="Proteomes" id="UP000325313"/>
    </source>
</evidence>
<feature type="region of interest" description="Disordered" evidence="1">
    <location>
        <begin position="237"/>
        <end position="263"/>
    </location>
</feature>
<organism evidence="3 5">
    <name type="scientific">Puccinia graminis f. sp. tritici</name>
    <dbReference type="NCBI Taxonomy" id="56615"/>
    <lineage>
        <taxon>Eukaryota</taxon>
        <taxon>Fungi</taxon>
        <taxon>Dikarya</taxon>
        <taxon>Basidiomycota</taxon>
        <taxon>Pucciniomycotina</taxon>
        <taxon>Pucciniomycetes</taxon>
        <taxon>Pucciniales</taxon>
        <taxon>Pucciniaceae</taxon>
        <taxon>Puccinia</taxon>
    </lineage>
</organism>
<accession>A0A5B0MWE1</accession>
<gene>
    <name evidence="3" type="ORF">PGT21_011142</name>
    <name evidence="4" type="ORF">PGTUg99_023781</name>
</gene>
<keyword evidence="5" id="KW-1185">Reference proteome</keyword>
<reference evidence="5 6" key="1">
    <citation type="submission" date="2019-05" db="EMBL/GenBank/DDBJ databases">
        <title>Emergence of the Ug99 lineage of the wheat stem rust pathogen through somatic hybridization.</title>
        <authorList>
            <person name="Li F."/>
            <person name="Upadhyaya N.M."/>
            <person name="Sperschneider J."/>
            <person name="Matny O."/>
            <person name="Nguyen-Phuc H."/>
            <person name="Mago R."/>
            <person name="Raley C."/>
            <person name="Miller M.E."/>
            <person name="Silverstein K.A.T."/>
            <person name="Henningsen E."/>
            <person name="Hirsch C.D."/>
            <person name="Visser B."/>
            <person name="Pretorius Z.A."/>
            <person name="Steffenson B.J."/>
            <person name="Schwessinger B."/>
            <person name="Dodds P.N."/>
            <person name="Figueroa M."/>
        </authorList>
    </citation>
    <scope>NUCLEOTIDE SEQUENCE [LARGE SCALE GENOMIC DNA]</scope>
    <source>
        <strain evidence="3">21-0</strain>
        <strain evidence="4 6">Ug99</strain>
    </source>
</reference>
<evidence type="ECO:0000256" key="1">
    <source>
        <dbReference type="SAM" id="MobiDB-lite"/>
    </source>
</evidence>
<dbReference type="InterPro" id="IPR056750">
    <property type="entry name" value="RRM_ESF1"/>
</dbReference>
<feature type="compositionally biased region" description="Polar residues" evidence="1">
    <location>
        <begin position="651"/>
        <end position="665"/>
    </location>
</feature>
<feature type="region of interest" description="Disordered" evidence="1">
    <location>
        <begin position="1"/>
        <end position="157"/>
    </location>
</feature>
<feature type="compositionally biased region" description="Basic residues" evidence="1">
    <location>
        <begin position="55"/>
        <end position="64"/>
    </location>
</feature>
<name>A0A5B0MWE1_PUCGR</name>
<dbReference type="GO" id="GO:0003723">
    <property type="term" value="F:RNA binding"/>
    <property type="evidence" value="ECO:0007669"/>
    <property type="project" value="TreeGrafter"/>
</dbReference>
<sequence>MSERIKDPRFNSIHHDPRFIKPNNKQHRNKSKTTTEQEEPIDNRFTTTHDSTQREKKKKKKNKSKSIEIPKVIDYARGRVILESSDEDEEEDIINDQELESDSDSEEDVELGPGSKRNRRQEEEEELEIDLNEDILEEEGLQKRIEEDEESRPQIHPTRRIAVVNLDWDHLKPIDIYKVFSSVLSVPIHSDPQSGPAASTGPARQPTDKQQQQQTGRLNQRVEGRVERVQVYKSQFGKERMRREDEEGPPAEIFKTSSSVPFSHHDEDQEELVELDNGAEFDDQALRQYQLDRLRYFYAIVSLDSTATAQHVFAEIDGTEFERTANIFDLSYVPEEMEFDEADLADECDADTNDYQPLEFSTDVLRHSKVKLTWDNEDPIRKKYTRLNTQKLTQEELDELDFGRFIAPGSSDEEPGSDGDGAEDEDVERGTRRRKAGVGMGDLRKKLGLVADEPAEIDDGELEISFKPGFVDRPLPSVAASDPPPAKSKNQRIKEKLKAKPASPAKPDDQHHHRTARGSKSDREKREADELALLMVDDLLPPVTTAHSDEPKSLGSDRHFDLSKILKLEKLSAKKSKLSTKSRRKLVAQLDGDPADQLDRFQVDVDDPRFGPGLVRDPELAIDPSNPQFIKSKNMLELLDSTRAKRARPLTPSSPSIQDNKNNNDGDGEWSMAGEENNRSVEQLLSHLKKPSLQTSKRARIG</sequence>
<feature type="region of interest" description="Disordered" evidence="1">
    <location>
        <begin position="190"/>
        <end position="222"/>
    </location>
</feature>
<protein>
    <recommendedName>
        <fullName evidence="2">ESF1 RRM domain-containing protein</fullName>
    </recommendedName>
</protein>
<dbReference type="EMBL" id="VSWC01000131">
    <property type="protein sequence ID" value="KAA1080546.1"/>
    <property type="molecule type" value="Genomic_DNA"/>
</dbReference>
<evidence type="ECO:0000313" key="4">
    <source>
        <dbReference type="EMBL" id="KAA1131514.1"/>
    </source>
</evidence>
<feature type="region of interest" description="Disordered" evidence="1">
    <location>
        <begin position="645"/>
        <end position="702"/>
    </location>
</feature>
<comment type="caution">
    <text evidence="3">The sequence shown here is derived from an EMBL/GenBank/DDBJ whole genome shotgun (WGS) entry which is preliminary data.</text>
</comment>